<dbReference type="Pfam" id="PF25876">
    <property type="entry name" value="HH_MFP_RND"/>
    <property type="match status" value="1"/>
</dbReference>
<dbReference type="GO" id="GO:0046677">
    <property type="term" value="P:response to antibiotic"/>
    <property type="evidence" value="ECO:0007669"/>
    <property type="project" value="TreeGrafter"/>
</dbReference>
<evidence type="ECO:0000259" key="4">
    <source>
        <dbReference type="Pfam" id="PF25944"/>
    </source>
</evidence>
<dbReference type="Gene3D" id="1.10.287.470">
    <property type="entry name" value="Helix hairpin bin"/>
    <property type="match status" value="1"/>
</dbReference>
<evidence type="ECO:0000259" key="5">
    <source>
        <dbReference type="Pfam" id="PF25989"/>
    </source>
</evidence>
<dbReference type="Gene3D" id="2.40.30.170">
    <property type="match status" value="1"/>
</dbReference>
<dbReference type="Pfam" id="PF25944">
    <property type="entry name" value="Beta-barrel_RND"/>
    <property type="match status" value="1"/>
</dbReference>
<comment type="similarity">
    <text evidence="1">Belongs to the membrane fusion protein (MFP) (TC 8.A.1) family.</text>
</comment>
<dbReference type="GO" id="GO:0022857">
    <property type="term" value="F:transmembrane transporter activity"/>
    <property type="evidence" value="ECO:0007669"/>
    <property type="project" value="InterPro"/>
</dbReference>
<accession>A0A1W2D120</accession>
<organism evidence="6 7">
    <name type="scientific">Pedobacter africanus</name>
    <dbReference type="NCBI Taxonomy" id="151894"/>
    <lineage>
        <taxon>Bacteria</taxon>
        <taxon>Pseudomonadati</taxon>
        <taxon>Bacteroidota</taxon>
        <taxon>Sphingobacteriia</taxon>
        <taxon>Sphingobacteriales</taxon>
        <taxon>Sphingobacteriaceae</taxon>
        <taxon>Pedobacter</taxon>
    </lineage>
</organism>
<evidence type="ECO:0000256" key="1">
    <source>
        <dbReference type="ARBA" id="ARBA00009477"/>
    </source>
</evidence>
<protein>
    <submittedName>
        <fullName evidence="6">Membrane fusion protein, multidrug efflux system</fullName>
    </submittedName>
</protein>
<dbReference type="Pfam" id="PF25989">
    <property type="entry name" value="YknX_C"/>
    <property type="match status" value="1"/>
</dbReference>
<dbReference type="Proteomes" id="UP000192756">
    <property type="component" value="Unassembled WGS sequence"/>
</dbReference>
<dbReference type="SUPFAM" id="SSF111369">
    <property type="entry name" value="HlyD-like secretion proteins"/>
    <property type="match status" value="1"/>
</dbReference>
<keyword evidence="7" id="KW-1185">Reference proteome</keyword>
<feature type="domain" description="Multidrug resistance protein MdtA-like barrel-sandwich hybrid" evidence="3">
    <location>
        <begin position="78"/>
        <end position="214"/>
    </location>
</feature>
<feature type="domain" description="Multidrug resistance protein MdtA-like beta-barrel" evidence="4">
    <location>
        <begin position="224"/>
        <end position="311"/>
    </location>
</feature>
<dbReference type="Pfam" id="PF25917">
    <property type="entry name" value="BSH_RND"/>
    <property type="match status" value="1"/>
</dbReference>
<dbReference type="GO" id="GO:0005886">
    <property type="term" value="C:plasma membrane"/>
    <property type="evidence" value="ECO:0007669"/>
    <property type="project" value="TreeGrafter"/>
</dbReference>
<dbReference type="Gene3D" id="2.40.50.100">
    <property type="match status" value="1"/>
</dbReference>
<dbReference type="InterPro" id="IPR006143">
    <property type="entry name" value="RND_pump_MFP"/>
</dbReference>
<evidence type="ECO:0000313" key="6">
    <source>
        <dbReference type="EMBL" id="SMC90698.1"/>
    </source>
</evidence>
<name>A0A1W2D120_9SPHI</name>
<gene>
    <name evidence="6" type="ORF">SAMN04488524_3453</name>
</gene>
<feature type="domain" description="Multidrug resistance protein MdtA-like alpha-helical hairpin" evidence="2">
    <location>
        <begin position="116"/>
        <end position="185"/>
    </location>
</feature>
<dbReference type="AlphaFoldDB" id="A0A1W2D120"/>
<dbReference type="NCBIfam" id="TIGR01730">
    <property type="entry name" value="RND_mfp"/>
    <property type="match status" value="1"/>
</dbReference>
<evidence type="ECO:0000259" key="3">
    <source>
        <dbReference type="Pfam" id="PF25917"/>
    </source>
</evidence>
<evidence type="ECO:0000259" key="2">
    <source>
        <dbReference type="Pfam" id="PF25876"/>
    </source>
</evidence>
<dbReference type="InterPro" id="IPR058624">
    <property type="entry name" value="MdtA-like_HH"/>
</dbReference>
<dbReference type="Gene3D" id="2.40.420.20">
    <property type="match status" value="1"/>
</dbReference>
<dbReference type="STRING" id="151894.SAMN04488524_3453"/>
<dbReference type="PANTHER" id="PTHR30158:SF23">
    <property type="entry name" value="MULTIDRUG RESISTANCE PROTEIN MEXA"/>
    <property type="match status" value="1"/>
</dbReference>
<reference evidence="7" key="1">
    <citation type="submission" date="2017-04" db="EMBL/GenBank/DDBJ databases">
        <authorList>
            <person name="Varghese N."/>
            <person name="Submissions S."/>
        </authorList>
    </citation>
    <scope>NUCLEOTIDE SEQUENCE [LARGE SCALE GENOMIC DNA]</scope>
    <source>
        <strain evidence="7">DSM 12126</strain>
    </source>
</reference>
<dbReference type="GO" id="GO:0030313">
    <property type="term" value="C:cell envelope"/>
    <property type="evidence" value="ECO:0007669"/>
    <property type="project" value="UniProtKB-SubCell"/>
</dbReference>
<dbReference type="PANTHER" id="PTHR30158">
    <property type="entry name" value="ACRA/E-RELATED COMPONENT OF DRUG EFFLUX TRANSPORTER"/>
    <property type="match status" value="1"/>
</dbReference>
<dbReference type="InterPro" id="IPR058625">
    <property type="entry name" value="MdtA-like_BSH"/>
</dbReference>
<proteinExistence type="inferred from homology"/>
<evidence type="ECO:0000313" key="7">
    <source>
        <dbReference type="Proteomes" id="UP000192756"/>
    </source>
</evidence>
<feature type="domain" description="YknX-like C-terminal permuted SH3-like" evidence="5">
    <location>
        <begin position="317"/>
        <end position="384"/>
    </location>
</feature>
<dbReference type="InterPro" id="IPR058626">
    <property type="entry name" value="MdtA-like_b-barrel"/>
</dbReference>
<dbReference type="InterPro" id="IPR058637">
    <property type="entry name" value="YknX-like_C"/>
</dbReference>
<sequence length="396" mass="42512">MKYKFSYPQSLNTVKLPNIVMKTTALLLATMLIYACSGNKPQATAPPVPGLPVSTVSQSSETTFLEYPAAIQGAADLEIRPQVAGALDRVFINEGQYVAAGQPLFKINEQPFLEALNTAKASLSAAEAAILNAQLEVDKLVPLVQNKVVSDVQLKTAKATLQIAKANAAQAKAGVAAAQINLAYTIIKAPVSGYIGLLPKKQGSLVSPSDTAPLTQLSDVHEVRVYFSLGEDDFIDFNSKYSGKTLTERIKNVPSVALVLADQSVYPQEGKIDMVDGQFDKQTGAITLRASFPNAQGLLRSGNTGKIRISMEHKNALIVPQSATVEMQDKIFVFTVADSNKVKKMPISIIGKSGTNYLVKEGVKSGDQIVLSGLDRLQEGQEIRPEKPTNKVARLN</sequence>
<dbReference type="EMBL" id="FWXT01000002">
    <property type="protein sequence ID" value="SMC90698.1"/>
    <property type="molecule type" value="Genomic_DNA"/>
</dbReference>